<keyword evidence="1" id="KW-0472">Membrane</keyword>
<accession>A0A3N4JGU7</accession>
<name>A0A3N4JGU7_9PEZI</name>
<reference evidence="2 3" key="1">
    <citation type="journal article" date="2018" name="Nat. Ecol. Evol.">
        <title>Pezizomycetes genomes reveal the molecular basis of ectomycorrhizal truffle lifestyle.</title>
        <authorList>
            <person name="Murat C."/>
            <person name="Payen T."/>
            <person name="Noel B."/>
            <person name="Kuo A."/>
            <person name="Morin E."/>
            <person name="Chen J."/>
            <person name="Kohler A."/>
            <person name="Krizsan K."/>
            <person name="Balestrini R."/>
            <person name="Da Silva C."/>
            <person name="Montanini B."/>
            <person name="Hainaut M."/>
            <person name="Levati E."/>
            <person name="Barry K.W."/>
            <person name="Belfiori B."/>
            <person name="Cichocki N."/>
            <person name="Clum A."/>
            <person name="Dockter R.B."/>
            <person name="Fauchery L."/>
            <person name="Guy J."/>
            <person name="Iotti M."/>
            <person name="Le Tacon F."/>
            <person name="Lindquist E.A."/>
            <person name="Lipzen A."/>
            <person name="Malagnac F."/>
            <person name="Mello A."/>
            <person name="Molinier V."/>
            <person name="Miyauchi S."/>
            <person name="Poulain J."/>
            <person name="Riccioni C."/>
            <person name="Rubini A."/>
            <person name="Sitrit Y."/>
            <person name="Splivallo R."/>
            <person name="Traeger S."/>
            <person name="Wang M."/>
            <person name="Zifcakova L."/>
            <person name="Wipf D."/>
            <person name="Zambonelli A."/>
            <person name="Paolocci F."/>
            <person name="Nowrousian M."/>
            <person name="Ottonello S."/>
            <person name="Baldrian P."/>
            <person name="Spatafora J.W."/>
            <person name="Henrissat B."/>
            <person name="Nagy L.G."/>
            <person name="Aury J.M."/>
            <person name="Wincker P."/>
            <person name="Grigoriev I.V."/>
            <person name="Bonfante P."/>
            <person name="Martin F.M."/>
        </authorList>
    </citation>
    <scope>NUCLEOTIDE SEQUENCE [LARGE SCALE GENOMIC DNA]</scope>
    <source>
        <strain evidence="2 3">120613-1</strain>
    </source>
</reference>
<organism evidence="2 3">
    <name type="scientific">Choiromyces venosus 120613-1</name>
    <dbReference type="NCBI Taxonomy" id="1336337"/>
    <lineage>
        <taxon>Eukaryota</taxon>
        <taxon>Fungi</taxon>
        <taxon>Dikarya</taxon>
        <taxon>Ascomycota</taxon>
        <taxon>Pezizomycotina</taxon>
        <taxon>Pezizomycetes</taxon>
        <taxon>Pezizales</taxon>
        <taxon>Tuberaceae</taxon>
        <taxon>Choiromyces</taxon>
    </lineage>
</organism>
<dbReference type="Proteomes" id="UP000276215">
    <property type="component" value="Unassembled WGS sequence"/>
</dbReference>
<keyword evidence="1" id="KW-0812">Transmembrane</keyword>
<gene>
    <name evidence="2" type="ORF">L873DRAFT_1811849</name>
</gene>
<sequence>MSNWPVGLYCSGCYDTLRYRNDTRILYALKWRLGTFEVLLVHTGRVWCCVGWLLASLPGCLVGWLVVLVGCVSESMRDIIGWLGLEGRKNSSSLVIIRLQYRRLRK</sequence>
<evidence type="ECO:0000256" key="1">
    <source>
        <dbReference type="SAM" id="Phobius"/>
    </source>
</evidence>
<evidence type="ECO:0000313" key="3">
    <source>
        <dbReference type="Proteomes" id="UP000276215"/>
    </source>
</evidence>
<keyword evidence="3" id="KW-1185">Reference proteome</keyword>
<keyword evidence="1" id="KW-1133">Transmembrane helix</keyword>
<dbReference type="EMBL" id="ML120417">
    <property type="protein sequence ID" value="RPA96208.1"/>
    <property type="molecule type" value="Genomic_DNA"/>
</dbReference>
<protein>
    <submittedName>
        <fullName evidence="2">Uncharacterized protein</fullName>
    </submittedName>
</protein>
<proteinExistence type="predicted"/>
<dbReference type="AlphaFoldDB" id="A0A3N4JGU7"/>
<feature type="transmembrane region" description="Helical" evidence="1">
    <location>
        <begin position="50"/>
        <end position="72"/>
    </location>
</feature>
<evidence type="ECO:0000313" key="2">
    <source>
        <dbReference type="EMBL" id="RPA96208.1"/>
    </source>
</evidence>